<reference evidence="8" key="1">
    <citation type="submission" date="2025-08" db="UniProtKB">
        <authorList>
            <consortium name="RefSeq"/>
        </authorList>
    </citation>
    <scope>IDENTIFICATION</scope>
</reference>
<proteinExistence type="inferred from homology"/>
<name>A0A8B7ZFM4_ACAPL</name>
<dbReference type="GO" id="GO:0075523">
    <property type="term" value="P:viral translational frameshifting"/>
    <property type="evidence" value="ECO:0007669"/>
    <property type="project" value="TreeGrafter"/>
</dbReference>
<keyword evidence="5" id="KW-0694">RNA-binding</keyword>
<dbReference type="InterPro" id="IPR036280">
    <property type="entry name" value="Multihaem_cyt_sf"/>
</dbReference>
<keyword evidence="4" id="KW-0963">Cytoplasm</keyword>
<organism evidence="7 8">
    <name type="scientific">Acanthaster planci</name>
    <name type="common">Crown-of-thorns starfish</name>
    <dbReference type="NCBI Taxonomy" id="133434"/>
    <lineage>
        <taxon>Eukaryota</taxon>
        <taxon>Metazoa</taxon>
        <taxon>Echinodermata</taxon>
        <taxon>Eleutherozoa</taxon>
        <taxon>Asterozoa</taxon>
        <taxon>Asteroidea</taxon>
        <taxon>Valvatacea</taxon>
        <taxon>Valvatida</taxon>
        <taxon>Acanthasteridae</taxon>
        <taxon>Acanthaster</taxon>
    </lineage>
</organism>
<evidence type="ECO:0000256" key="4">
    <source>
        <dbReference type="ARBA" id="ARBA00022490"/>
    </source>
</evidence>
<dbReference type="InterPro" id="IPR026795">
    <property type="entry name" value="SHFL"/>
</dbReference>
<dbReference type="PANTHER" id="PTHR16135:SF2">
    <property type="entry name" value="SHIFTLESS ANTIVIRAL INHIBITOR OF RIBOSOMAL FRAMESHIFTING PROTEIN"/>
    <property type="match status" value="1"/>
</dbReference>
<dbReference type="Proteomes" id="UP000694845">
    <property type="component" value="Unplaced"/>
</dbReference>
<dbReference type="GO" id="GO:0005634">
    <property type="term" value="C:nucleus"/>
    <property type="evidence" value="ECO:0007669"/>
    <property type="project" value="UniProtKB-SubCell"/>
</dbReference>
<comment type="similarity">
    <text evidence="3">Belongs to the SHFL family.</text>
</comment>
<evidence type="ECO:0000256" key="3">
    <source>
        <dbReference type="ARBA" id="ARBA00005469"/>
    </source>
</evidence>
<dbReference type="RefSeq" id="XP_022104414.1">
    <property type="nucleotide sequence ID" value="XM_022248722.1"/>
</dbReference>
<protein>
    <submittedName>
        <fullName evidence="8">Repressor of yield of DENV protein homolog</fullName>
    </submittedName>
</protein>
<dbReference type="PANTHER" id="PTHR16135">
    <property type="entry name" value="REPRESSOR OF YIELD OF DENV PROTEIN"/>
    <property type="match status" value="1"/>
</dbReference>
<dbReference type="GO" id="GO:1990825">
    <property type="term" value="F:sequence-specific mRNA binding"/>
    <property type="evidence" value="ECO:0007669"/>
    <property type="project" value="TreeGrafter"/>
</dbReference>
<dbReference type="Pfam" id="PF15135">
    <property type="entry name" value="UPF0515"/>
    <property type="match status" value="1"/>
</dbReference>
<evidence type="ECO:0000256" key="6">
    <source>
        <dbReference type="ARBA" id="ARBA00023242"/>
    </source>
</evidence>
<sequence length="259" mass="29818">MGDDMERTFYIPHERLLEKHATIPEDVKRKRFEAICKAITRESGNAVNVQYEIQDNRTIRFTIQGTMDQIGIAIGLLERHLTKERCQDRRALPQNVAPLTVDNLRQHNHTMMEQREFACQACQNVWWRKVFSYKPVSRCNRCHVRYDAVPRDRVFGWGKFRCHCGNVFFGRAQAGVPSICFQCRASVLPDVDSIGPMQHNGPRQYTRNRHACDLCNNGRIQPCPGYNRVLCPSLPHISTGSTASTFLTQQSHAYNDPLN</sequence>
<dbReference type="SUPFAM" id="SSF48695">
    <property type="entry name" value="Multiheme cytochromes"/>
    <property type="match status" value="1"/>
</dbReference>
<dbReference type="KEGG" id="aplc:110986665"/>
<evidence type="ECO:0000313" key="8">
    <source>
        <dbReference type="RefSeq" id="XP_022104414.1"/>
    </source>
</evidence>
<dbReference type="AlphaFoldDB" id="A0A8B7ZFM4"/>
<dbReference type="OMA" id="WWRKVFS"/>
<evidence type="ECO:0000256" key="1">
    <source>
        <dbReference type="ARBA" id="ARBA00004123"/>
    </source>
</evidence>
<evidence type="ECO:0000256" key="5">
    <source>
        <dbReference type="ARBA" id="ARBA00022884"/>
    </source>
</evidence>
<evidence type="ECO:0000256" key="2">
    <source>
        <dbReference type="ARBA" id="ARBA00004331"/>
    </source>
</evidence>
<accession>A0A8B7ZFM4</accession>
<keyword evidence="6" id="KW-0539">Nucleus</keyword>
<dbReference type="GO" id="GO:0043022">
    <property type="term" value="F:ribosome binding"/>
    <property type="evidence" value="ECO:0007669"/>
    <property type="project" value="TreeGrafter"/>
</dbReference>
<dbReference type="GO" id="GO:0036464">
    <property type="term" value="C:cytoplasmic ribonucleoprotein granule"/>
    <property type="evidence" value="ECO:0007669"/>
    <property type="project" value="UniProtKB-SubCell"/>
</dbReference>
<comment type="subcellular location">
    <subcellularLocation>
        <location evidence="2">Cytoplasm</location>
        <location evidence="2">Cytoplasmic ribonucleoprotein granule</location>
    </subcellularLocation>
    <subcellularLocation>
        <location evidence="1">Nucleus</location>
    </subcellularLocation>
</comment>
<evidence type="ECO:0000313" key="7">
    <source>
        <dbReference type="Proteomes" id="UP000694845"/>
    </source>
</evidence>
<dbReference type="OrthoDB" id="9423182at2759"/>
<dbReference type="GeneID" id="110986665"/>
<gene>
    <name evidence="8" type="primary">LOC110986665</name>
</gene>
<dbReference type="GO" id="GO:0045087">
    <property type="term" value="P:innate immune response"/>
    <property type="evidence" value="ECO:0007669"/>
    <property type="project" value="TreeGrafter"/>
</dbReference>
<keyword evidence="7" id="KW-1185">Reference proteome</keyword>